<name>A0A0D3IZN1_EMIH1</name>
<dbReference type="Proteomes" id="UP000013827">
    <property type="component" value="Unassembled WGS sequence"/>
</dbReference>
<dbReference type="RefSeq" id="XP_005769145.1">
    <property type="nucleotide sequence ID" value="XM_005769088.1"/>
</dbReference>
<dbReference type="AlphaFoldDB" id="A0A0D3IZN1"/>
<protein>
    <submittedName>
        <fullName evidence="2">Uncharacterized protein</fullName>
    </submittedName>
</protein>
<feature type="transmembrane region" description="Helical" evidence="1">
    <location>
        <begin position="183"/>
        <end position="207"/>
    </location>
</feature>
<keyword evidence="1" id="KW-0812">Transmembrane</keyword>
<keyword evidence="1" id="KW-1133">Transmembrane helix</keyword>
<accession>A0A0D3IZN1</accession>
<evidence type="ECO:0000313" key="2">
    <source>
        <dbReference type="EnsemblProtists" id="EOD16716"/>
    </source>
</evidence>
<evidence type="ECO:0000313" key="3">
    <source>
        <dbReference type="Proteomes" id="UP000013827"/>
    </source>
</evidence>
<sequence>MADPDLDPLIADMLPDAEAILVDGAGEFGANGIYMRSAEPHHGCPQWELPGTRWRIYWPCAGGACGWVIGEATEPVRTPHYVCEVSEALGRRRGLWRSRGEMEAWCLREGNSTELFATRWHCYRTGLLPPMFEGGLDPPPDLAALAPRKPPARRDPALEQAEAMASAELRQEALLSNGPPWDVLLPAVAVLAFCALATAAHFASIAWEAMGLTGNARIEL</sequence>
<dbReference type="PaxDb" id="2903-EOD16716"/>
<keyword evidence="3" id="KW-1185">Reference proteome</keyword>
<reference evidence="3" key="1">
    <citation type="journal article" date="2013" name="Nature">
        <title>Pan genome of the phytoplankton Emiliania underpins its global distribution.</title>
        <authorList>
            <person name="Read B.A."/>
            <person name="Kegel J."/>
            <person name="Klute M.J."/>
            <person name="Kuo A."/>
            <person name="Lefebvre S.C."/>
            <person name="Maumus F."/>
            <person name="Mayer C."/>
            <person name="Miller J."/>
            <person name="Monier A."/>
            <person name="Salamov A."/>
            <person name="Young J."/>
            <person name="Aguilar M."/>
            <person name="Claverie J.M."/>
            <person name="Frickenhaus S."/>
            <person name="Gonzalez K."/>
            <person name="Herman E.K."/>
            <person name="Lin Y.C."/>
            <person name="Napier J."/>
            <person name="Ogata H."/>
            <person name="Sarno A.F."/>
            <person name="Shmutz J."/>
            <person name="Schroeder D."/>
            <person name="de Vargas C."/>
            <person name="Verret F."/>
            <person name="von Dassow P."/>
            <person name="Valentin K."/>
            <person name="Van de Peer Y."/>
            <person name="Wheeler G."/>
            <person name="Dacks J.B."/>
            <person name="Delwiche C.F."/>
            <person name="Dyhrman S.T."/>
            <person name="Glockner G."/>
            <person name="John U."/>
            <person name="Richards T."/>
            <person name="Worden A.Z."/>
            <person name="Zhang X."/>
            <person name="Grigoriev I.V."/>
            <person name="Allen A.E."/>
            <person name="Bidle K."/>
            <person name="Borodovsky M."/>
            <person name="Bowler C."/>
            <person name="Brownlee C."/>
            <person name="Cock J.M."/>
            <person name="Elias M."/>
            <person name="Gladyshev V.N."/>
            <person name="Groth M."/>
            <person name="Guda C."/>
            <person name="Hadaegh A."/>
            <person name="Iglesias-Rodriguez M.D."/>
            <person name="Jenkins J."/>
            <person name="Jones B.M."/>
            <person name="Lawson T."/>
            <person name="Leese F."/>
            <person name="Lindquist E."/>
            <person name="Lobanov A."/>
            <person name="Lomsadze A."/>
            <person name="Malik S.B."/>
            <person name="Marsh M.E."/>
            <person name="Mackinder L."/>
            <person name="Mock T."/>
            <person name="Mueller-Roeber B."/>
            <person name="Pagarete A."/>
            <person name="Parker M."/>
            <person name="Probert I."/>
            <person name="Quesneville H."/>
            <person name="Raines C."/>
            <person name="Rensing S.A."/>
            <person name="Riano-Pachon D.M."/>
            <person name="Richier S."/>
            <person name="Rokitta S."/>
            <person name="Shiraiwa Y."/>
            <person name="Soanes D.M."/>
            <person name="van der Giezen M."/>
            <person name="Wahlund T.M."/>
            <person name="Williams B."/>
            <person name="Wilson W."/>
            <person name="Wolfe G."/>
            <person name="Wurch L.L."/>
        </authorList>
    </citation>
    <scope>NUCLEOTIDE SEQUENCE</scope>
</reference>
<dbReference type="GeneID" id="17262866"/>
<proteinExistence type="predicted"/>
<dbReference type="KEGG" id="ehx:EMIHUDRAFT_374128"/>
<reference evidence="2" key="2">
    <citation type="submission" date="2024-10" db="UniProtKB">
        <authorList>
            <consortium name="EnsemblProtists"/>
        </authorList>
    </citation>
    <scope>IDENTIFICATION</scope>
</reference>
<evidence type="ECO:0000256" key="1">
    <source>
        <dbReference type="SAM" id="Phobius"/>
    </source>
</evidence>
<keyword evidence="1" id="KW-0472">Membrane</keyword>
<organism evidence="2 3">
    <name type="scientific">Emiliania huxleyi (strain CCMP1516)</name>
    <dbReference type="NCBI Taxonomy" id="280463"/>
    <lineage>
        <taxon>Eukaryota</taxon>
        <taxon>Haptista</taxon>
        <taxon>Haptophyta</taxon>
        <taxon>Prymnesiophyceae</taxon>
        <taxon>Isochrysidales</taxon>
        <taxon>Noelaerhabdaceae</taxon>
        <taxon>Emiliania</taxon>
    </lineage>
</organism>
<dbReference type="HOGENOM" id="CLU_1258121_0_0_1"/>
<dbReference type="EnsemblProtists" id="EOD16716">
    <property type="protein sequence ID" value="EOD16716"/>
    <property type="gene ID" value="EMIHUDRAFT_374128"/>
</dbReference>